<feature type="domain" description="Gfo/Idh/MocA-like oxidoreductase N-terminal" evidence="2">
    <location>
        <begin position="7"/>
        <end position="128"/>
    </location>
</feature>
<keyword evidence="1 4" id="KW-0560">Oxidoreductase</keyword>
<evidence type="ECO:0000259" key="3">
    <source>
        <dbReference type="Pfam" id="PF22725"/>
    </source>
</evidence>
<dbReference type="Gene3D" id="3.30.360.10">
    <property type="entry name" value="Dihydrodipicolinate Reductase, domain 2"/>
    <property type="match status" value="1"/>
</dbReference>
<dbReference type="KEGG" id="pcor:KS4_18460"/>
<dbReference type="RefSeq" id="WP_200761728.1">
    <property type="nucleotide sequence ID" value="NZ_CP036425.1"/>
</dbReference>
<evidence type="ECO:0000313" key="5">
    <source>
        <dbReference type="Proteomes" id="UP000317369"/>
    </source>
</evidence>
<dbReference type="PANTHER" id="PTHR43818:SF11">
    <property type="entry name" value="BCDNA.GH03377"/>
    <property type="match status" value="1"/>
</dbReference>
<organism evidence="4 5">
    <name type="scientific">Poriferisphaera corsica</name>
    <dbReference type="NCBI Taxonomy" id="2528020"/>
    <lineage>
        <taxon>Bacteria</taxon>
        <taxon>Pseudomonadati</taxon>
        <taxon>Planctomycetota</taxon>
        <taxon>Phycisphaerae</taxon>
        <taxon>Phycisphaerales</taxon>
        <taxon>Phycisphaeraceae</taxon>
        <taxon>Poriferisphaera</taxon>
    </lineage>
</organism>
<sequence>MVISQSMRIGMLGSKFMGRAHSNAYINAPKFFDLKRKIVLQNVCARNEASLKAFAQNWGWLNWTSDWRKLVTDAEVDLVDIGSPNHLHFEPAVAALEAGKHVVCEKPLANDLSEAREMVKIAKKHRKLKSYVWFNYRRCPAISLAHELIQAGRIGRVLQVRCVYLQDWGGPDVPLFWRYQKKYAGSGALGDLAAHSIDLMRYLTGDEVKSVNGAVLSTVYKKRLLPEQTKKWGRVDVDDISLFLTTLKSGAVASFEATRLPQGYKNHNKIEIHGDKGSIRFDLERMTELDYFDSDSSTNTQGWSTINVSEGGAGHPYASDWWPAGHNLGYEHTFVNQFADMVRDMNGLPPRTPLPTFHDAYEVQRVLEAVMLANREGCTIPLSQVK</sequence>
<protein>
    <submittedName>
        <fullName evidence="4">1,5-anhydro-D-fructose reductase</fullName>
        <ecNumber evidence="4">1.1.1.292</ecNumber>
    </submittedName>
</protein>
<dbReference type="GO" id="GO:0033712">
    <property type="term" value="F:1,5-anhydro-D-fructose reductase (1,5-anhydro-D-mannitol-forming) activity"/>
    <property type="evidence" value="ECO:0007669"/>
    <property type="project" value="UniProtKB-EC"/>
</dbReference>
<dbReference type="SUPFAM" id="SSF51735">
    <property type="entry name" value="NAD(P)-binding Rossmann-fold domains"/>
    <property type="match status" value="1"/>
</dbReference>
<reference evidence="4 5" key="1">
    <citation type="submission" date="2019-02" db="EMBL/GenBank/DDBJ databases">
        <title>Deep-cultivation of Planctomycetes and their phenomic and genomic characterization uncovers novel biology.</title>
        <authorList>
            <person name="Wiegand S."/>
            <person name="Jogler M."/>
            <person name="Boedeker C."/>
            <person name="Pinto D."/>
            <person name="Vollmers J."/>
            <person name="Rivas-Marin E."/>
            <person name="Kohn T."/>
            <person name="Peeters S.H."/>
            <person name="Heuer A."/>
            <person name="Rast P."/>
            <person name="Oberbeckmann S."/>
            <person name="Bunk B."/>
            <person name="Jeske O."/>
            <person name="Meyerdierks A."/>
            <person name="Storesund J.E."/>
            <person name="Kallscheuer N."/>
            <person name="Luecker S."/>
            <person name="Lage O.M."/>
            <person name="Pohl T."/>
            <person name="Merkel B.J."/>
            <person name="Hornburger P."/>
            <person name="Mueller R.-W."/>
            <person name="Bruemmer F."/>
            <person name="Labrenz M."/>
            <person name="Spormann A.M."/>
            <person name="Op den Camp H."/>
            <person name="Overmann J."/>
            <person name="Amann R."/>
            <person name="Jetten M.S.M."/>
            <person name="Mascher T."/>
            <person name="Medema M.H."/>
            <person name="Devos D.P."/>
            <person name="Kaster A.-K."/>
            <person name="Ovreas L."/>
            <person name="Rohde M."/>
            <person name="Galperin M.Y."/>
            <person name="Jogler C."/>
        </authorList>
    </citation>
    <scope>NUCLEOTIDE SEQUENCE [LARGE SCALE GENOMIC DNA]</scope>
    <source>
        <strain evidence="4 5">KS4</strain>
    </source>
</reference>
<gene>
    <name evidence="4" type="primary">afr_1</name>
    <name evidence="4" type="ORF">KS4_18460</name>
</gene>
<dbReference type="EC" id="1.1.1.292" evidence="4"/>
<dbReference type="PANTHER" id="PTHR43818">
    <property type="entry name" value="BCDNA.GH03377"/>
    <property type="match status" value="1"/>
</dbReference>
<dbReference type="InterPro" id="IPR036291">
    <property type="entry name" value="NAD(P)-bd_dom_sf"/>
</dbReference>
<dbReference type="Pfam" id="PF22725">
    <property type="entry name" value="GFO_IDH_MocA_C3"/>
    <property type="match status" value="1"/>
</dbReference>
<dbReference type="InterPro" id="IPR055170">
    <property type="entry name" value="GFO_IDH_MocA-like_dom"/>
</dbReference>
<dbReference type="SUPFAM" id="SSF55347">
    <property type="entry name" value="Glyceraldehyde-3-phosphate dehydrogenase-like, C-terminal domain"/>
    <property type="match status" value="1"/>
</dbReference>
<evidence type="ECO:0000259" key="2">
    <source>
        <dbReference type="Pfam" id="PF01408"/>
    </source>
</evidence>
<dbReference type="Pfam" id="PF01408">
    <property type="entry name" value="GFO_IDH_MocA"/>
    <property type="match status" value="1"/>
</dbReference>
<evidence type="ECO:0000256" key="1">
    <source>
        <dbReference type="ARBA" id="ARBA00023002"/>
    </source>
</evidence>
<dbReference type="AlphaFoldDB" id="A0A517YU94"/>
<keyword evidence="5" id="KW-1185">Reference proteome</keyword>
<dbReference type="EMBL" id="CP036425">
    <property type="protein sequence ID" value="QDU33788.1"/>
    <property type="molecule type" value="Genomic_DNA"/>
</dbReference>
<dbReference type="Proteomes" id="UP000317369">
    <property type="component" value="Chromosome"/>
</dbReference>
<proteinExistence type="predicted"/>
<dbReference type="GO" id="GO:0000166">
    <property type="term" value="F:nucleotide binding"/>
    <property type="evidence" value="ECO:0007669"/>
    <property type="project" value="InterPro"/>
</dbReference>
<dbReference type="InterPro" id="IPR050463">
    <property type="entry name" value="Gfo/Idh/MocA_oxidrdct_glycsds"/>
</dbReference>
<dbReference type="InterPro" id="IPR000683">
    <property type="entry name" value="Gfo/Idh/MocA-like_OxRdtase_N"/>
</dbReference>
<evidence type="ECO:0000313" key="4">
    <source>
        <dbReference type="EMBL" id="QDU33788.1"/>
    </source>
</evidence>
<name>A0A517YU94_9BACT</name>
<dbReference type="Gene3D" id="3.40.50.720">
    <property type="entry name" value="NAD(P)-binding Rossmann-like Domain"/>
    <property type="match status" value="1"/>
</dbReference>
<accession>A0A517YU94</accession>
<feature type="domain" description="GFO/IDH/MocA-like oxidoreductase" evidence="3">
    <location>
        <begin position="145"/>
        <end position="280"/>
    </location>
</feature>